<dbReference type="GO" id="GO:0005737">
    <property type="term" value="C:cytoplasm"/>
    <property type="evidence" value="ECO:0007669"/>
    <property type="project" value="UniProtKB-SubCell"/>
</dbReference>
<accession>A0A517DQ48</accession>
<dbReference type="InterPro" id="IPR002156">
    <property type="entry name" value="RNaseH_domain"/>
</dbReference>
<comment type="catalytic activity">
    <reaction evidence="1 10">
        <text>Endonucleolytic cleavage to 5'-phosphomonoester.</text>
        <dbReference type="EC" id="3.1.26.4"/>
    </reaction>
</comment>
<dbReference type="OrthoDB" id="9811552at2"/>
<dbReference type="PROSITE" id="PS50879">
    <property type="entry name" value="RNASE_H_1"/>
    <property type="match status" value="1"/>
</dbReference>
<feature type="domain" description="RNase H type-1" evidence="12">
    <location>
        <begin position="84"/>
        <end position="227"/>
    </location>
</feature>
<dbReference type="Gene3D" id="3.40.970.10">
    <property type="entry name" value="Ribonuclease H1, N-terminal domain"/>
    <property type="match status" value="1"/>
</dbReference>
<evidence type="ECO:0000256" key="8">
    <source>
        <dbReference type="ARBA" id="ARBA00022801"/>
    </source>
</evidence>
<dbReference type="EC" id="3.1.26.4" evidence="4 10"/>
<organism evidence="13 14">
    <name type="scientific">Sporomusa termitida</name>
    <dbReference type="NCBI Taxonomy" id="2377"/>
    <lineage>
        <taxon>Bacteria</taxon>
        <taxon>Bacillati</taxon>
        <taxon>Bacillota</taxon>
        <taxon>Negativicutes</taxon>
        <taxon>Selenomonadales</taxon>
        <taxon>Sporomusaceae</taxon>
        <taxon>Sporomusa</taxon>
    </lineage>
</organism>
<proteinExistence type="inferred from homology"/>
<evidence type="ECO:0000256" key="2">
    <source>
        <dbReference type="ARBA" id="ARBA00005300"/>
    </source>
</evidence>
<gene>
    <name evidence="10 13" type="primary">rnhA</name>
    <name evidence="13" type="ORF">SPTER_07690</name>
</gene>
<dbReference type="GO" id="GO:0003676">
    <property type="term" value="F:nucleic acid binding"/>
    <property type="evidence" value="ECO:0007669"/>
    <property type="project" value="InterPro"/>
</dbReference>
<evidence type="ECO:0000313" key="14">
    <source>
        <dbReference type="Proteomes" id="UP000320776"/>
    </source>
</evidence>
<feature type="binding site" evidence="10">
    <location>
        <position position="93"/>
    </location>
    <ligand>
        <name>Mg(2+)</name>
        <dbReference type="ChEBI" id="CHEBI:18420"/>
        <label>1</label>
    </ligand>
</feature>
<dbReference type="AlphaFoldDB" id="A0A517DQ48"/>
<dbReference type="PIRSF" id="PIRSF036852">
    <property type="entry name" value="Ribonuclease_H1_euk"/>
    <property type="match status" value="1"/>
</dbReference>
<keyword evidence="9 10" id="KW-0460">Magnesium</keyword>
<dbReference type="Pfam" id="PF00075">
    <property type="entry name" value="RNase_H"/>
    <property type="match status" value="1"/>
</dbReference>
<evidence type="ECO:0000256" key="4">
    <source>
        <dbReference type="ARBA" id="ARBA00012180"/>
    </source>
</evidence>
<keyword evidence="7 10" id="KW-0255">Endonuclease</keyword>
<evidence type="ECO:0000313" key="13">
    <source>
        <dbReference type="EMBL" id="QDR79494.1"/>
    </source>
</evidence>
<dbReference type="InterPro" id="IPR017067">
    <property type="entry name" value="RNase_H1_euk"/>
</dbReference>
<dbReference type="RefSeq" id="WP_144349135.1">
    <property type="nucleotide sequence ID" value="NZ_CP036259.1"/>
</dbReference>
<dbReference type="CDD" id="cd09278">
    <property type="entry name" value="RNase_HI_prokaryote_like"/>
    <property type="match status" value="1"/>
</dbReference>
<dbReference type="Gene3D" id="3.30.420.10">
    <property type="entry name" value="Ribonuclease H-like superfamily/Ribonuclease H"/>
    <property type="match status" value="1"/>
</dbReference>
<evidence type="ECO:0000259" key="12">
    <source>
        <dbReference type="PROSITE" id="PS50879"/>
    </source>
</evidence>
<comment type="subcellular location">
    <subcellularLocation>
        <location evidence="10">Cytoplasm</location>
    </subcellularLocation>
</comment>
<evidence type="ECO:0000256" key="11">
    <source>
        <dbReference type="SAM" id="MobiDB-lite"/>
    </source>
</evidence>
<dbReference type="InterPro" id="IPR022892">
    <property type="entry name" value="RNaseHI"/>
</dbReference>
<dbReference type="Proteomes" id="UP000320776">
    <property type="component" value="Chromosome"/>
</dbReference>
<dbReference type="SUPFAM" id="SSF53098">
    <property type="entry name" value="Ribonuclease H-like"/>
    <property type="match status" value="1"/>
</dbReference>
<dbReference type="InterPro" id="IPR011320">
    <property type="entry name" value="RNase_H1_N"/>
</dbReference>
<dbReference type="InterPro" id="IPR050092">
    <property type="entry name" value="RNase_H"/>
</dbReference>
<comment type="function">
    <text evidence="10">Endonuclease that specifically degrades the RNA of RNA-DNA hybrids.</text>
</comment>
<keyword evidence="5 10" id="KW-0540">Nuclease</keyword>
<keyword evidence="14" id="KW-1185">Reference proteome</keyword>
<feature type="binding site" evidence="10">
    <location>
        <position position="154"/>
    </location>
    <ligand>
        <name>Mg(2+)</name>
        <dbReference type="ChEBI" id="CHEBI:18420"/>
        <label>1</label>
    </ligand>
</feature>
<dbReference type="InterPro" id="IPR037056">
    <property type="entry name" value="RNase_H1_N_sf"/>
</dbReference>
<dbReference type="KEGG" id="sted:SPTER_07690"/>
<dbReference type="InterPro" id="IPR036397">
    <property type="entry name" value="RNaseH_sf"/>
</dbReference>
<dbReference type="PANTHER" id="PTHR10642">
    <property type="entry name" value="RIBONUCLEASE H1"/>
    <property type="match status" value="1"/>
</dbReference>
<evidence type="ECO:0000256" key="5">
    <source>
        <dbReference type="ARBA" id="ARBA00022722"/>
    </source>
</evidence>
<evidence type="ECO:0000256" key="9">
    <source>
        <dbReference type="ARBA" id="ARBA00022842"/>
    </source>
</evidence>
<evidence type="ECO:0000256" key="7">
    <source>
        <dbReference type="ARBA" id="ARBA00022759"/>
    </source>
</evidence>
<feature type="binding site" evidence="10">
    <location>
        <position position="219"/>
    </location>
    <ligand>
        <name>Mg(2+)</name>
        <dbReference type="ChEBI" id="CHEBI:18420"/>
        <label>2</label>
    </ligand>
</feature>
<dbReference type="PANTHER" id="PTHR10642:SF26">
    <property type="entry name" value="RIBONUCLEASE H1"/>
    <property type="match status" value="1"/>
</dbReference>
<dbReference type="SUPFAM" id="SSF55658">
    <property type="entry name" value="L9 N-domain-like"/>
    <property type="match status" value="1"/>
</dbReference>
<name>A0A517DQ48_9FIRM</name>
<evidence type="ECO:0000256" key="1">
    <source>
        <dbReference type="ARBA" id="ARBA00000077"/>
    </source>
</evidence>
<evidence type="ECO:0000256" key="3">
    <source>
        <dbReference type="ARBA" id="ARBA00011245"/>
    </source>
</evidence>
<dbReference type="InterPro" id="IPR009027">
    <property type="entry name" value="Ribosomal_bL9/RNase_H1_N"/>
</dbReference>
<evidence type="ECO:0000256" key="6">
    <source>
        <dbReference type="ARBA" id="ARBA00022723"/>
    </source>
</evidence>
<keyword evidence="10" id="KW-0963">Cytoplasm</keyword>
<dbReference type="GO" id="GO:0000287">
    <property type="term" value="F:magnesium ion binding"/>
    <property type="evidence" value="ECO:0007669"/>
    <property type="project" value="UniProtKB-UniRule"/>
</dbReference>
<comment type="similarity">
    <text evidence="2 10">Belongs to the RNase H family.</text>
</comment>
<feature type="binding site" evidence="10">
    <location>
        <position position="132"/>
    </location>
    <ligand>
        <name>Mg(2+)</name>
        <dbReference type="ChEBI" id="CHEBI:18420"/>
        <label>1</label>
    </ligand>
</feature>
<dbReference type="GO" id="GO:0043137">
    <property type="term" value="P:DNA replication, removal of RNA primer"/>
    <property type="evidence" value="ECO:0007669"/>
    <property type="project" value="TreeGrafter"/>
</dbReference>
<dbReference type="FunFam" id="3.40.970.10:FF:000001">
    <property type="entry name" value="Ribonuclease H1"/>
    <property type="match status" value="1"/>
</dbReference>
<keyword evidence="8 10" id="KW-0378">Hydrolase</keyword>
<reference evidence="13 14" key="1">
    <citation type="submission" date="2019-02" db="EMBL/GenBank/DDBJ databases">
        <title>Closed genome of Sporomusa termitida DSM 4440.</title>
        <authorList>
            <person name="Poehlein A."/>
            <person name="Daniel R."/>
        </authorList>
    </citation>
    <scope>NUCLEOTIDE SEQUENCE [LARGE SCALE GENOMIC DNA]</scope>
    <source>
        <strain evidence="13 14">DSM 4440</strain>
    </source>
</reference>
<dbReference type="EMBL" id="CP036259">
    <property type="protein sequence ID" value="QDR79494.1"/>
    <property type="molecule type" value="Genomic_DNA"/>
</dbReference>
<dbReference type="GO" id="GO:0004523">
    <property type="term" value="F:RNA-DNA hybrid ribonuclease activity"/>
    <property type="evidence" value="ECO:0007669"/>
    <property type="project" value="UniProtKB-UniRule"/>
</dbReference>
<sequence length="241" mass="26635">MAKRFYAVKTGRVPGIYRTWEECKAQVDGYPSASFKGFVTEADARGFLAGPSQSSTTLAEKPKKCKAGKAIPSPAPAQPQKEYDEGKIIIYTDGSCLKNPGGPGGYAAVIQVGKSVKELVGAELSTTNNRMEMQAAIEALRLFDQPADIILHTDSQYLRKGFADGWVEKWKRTGWITKAGTPVLNKELWQELDRLRSIHRVVWMWVKGHHGNPMNERCDELAVGAAINEAEKNGWQGKKRG</sequence>
<dbReference type="Pfam" id="PF01693">
    <property type="entry name" value="Cauli_VI"/>
    <property type="match status" value="1"/>
</dbReference>
<dbReference type="NCBIfam" id="NF001236">
    <property type="entry name" value="PRK00203.1"/>
    <property type="match status" value="1"/>
</dbReference>
<comment type="cofactor">
    <cofactor evidence="10">
        <name>Mg(2+)</name>
        <dbReference type="ChEBI" id="CHEBI:18420"/>
    </cofactor>
    <text evidence="10">Binds 1 Mg(2+) ion per subunit. May bind a second metal ion at a regulatory site, or after substrate binding.</text>
</comment>
<feature type="binding site" evidence="10">
    <location>
        <position position="93"/>
    </location>
    <ligand>
        <name>Mg(2+)</name>
        <dbReference type="ChEBI" id="CHEBI:18420"/>
        <label>2</label>
    </ligand>
</feature>
<keyword evidence="6 10" id="KW-0479">Metal-binding</keyword>
<comment type="subunit">
    <text evidence="3 10">Monomer.</text>
</comment>
<protein>
    <recommendedName>
        <fullName evidence="4 10">Ribonuclease H</fullName>
        <shortName evidence="10">RNase H</shortName>
        <ecNumber evidence="4 10">3.1.26.4</ecNumber>
    </recommendedName>
</protein>
<dbReference type="InterPro" id="IPR012337">
    <property type="entry name" value="RNaseH-like_sf"/>
</dbReference>
<feature type="region of interest" description="Disordered" evidence="11">
    <location>
        <begin position="50"/>
        <end position="81"/>
    </location>
</feature>
<dbReference type="HAMAP" id="MF_00042">
    <property type="entry name" value="RNase_H"/>
    <property type="match status" value="1"/>
</dbReference>
<evidence type="ECO:0000256" key="10">
    <source>
        <dbReference type="HAMAP-Rule" id="MF_00042"/>
    </source>
</evidence>